<dbReference type="EMBL" id="JAVIJC010000037">
    <property type="protein sequence ID" value="MDX8495335.1"/>
    <property type="molecule type" value="Genomic_DNA"/>
</dbReference>
<accession>A0ABU4ZAK9</accession>
<dbReference type="RefSeq" id="WP_320229129.1">
    <property type="nucleotide sequence ID" value="NZ_JAVIJB010000037.1"/>
</dbReference>
<protein>
    <submittedName>
        <fullName evidence="1">Uncharacterized protein</fullName>
    </submittedName>
</protein>
<sequence>MLSARSPALPDKPSIAVLPFVNMSGDREQEYFADGVTEDIITALSRYRWFFVIARNSTFA</sequence>
<organism evidence="1 2">
    <name type="scientific">Mesorhizobium captivum</name>
    <dbReference type="NCBI Taxonomy" id="3072319"/>
    <lineage>
        <taxon>Bacteria</taxon>
        <taxon>Pseudomonadati</taxon>
        <taxon>Pseudomonadota</taxon>
        <taxon>Alphaproteobacteria</taxon>
        <taxon>Hyphomicrobiales</taxon>
        <taxon>Phyllobacteriaceae</taxon>
        <taxon>Mesorhizobium</taxon>
    </lineage>
</organism>
<name>A0ABU4ZAK9_9HYPH</name>
<dbReference type="Proteomes" id="UP001271249">
    <property type="component" value="Unassembled WGS sequence"/>
</dbReference>
<evidence type="ECO:0000313" key="1">
    <source>
        <dbReference type="EMBL" id="MDX8495335.1"/>
    </source>
</evidence>
<comment type="caution">
    <text evidence="1">The sequence shown here is derived from an EMBL/GenBank/DDBJ whole genome shotgun (WGS) entry which is preliminary data.</text>
</comment>
<gene>
    <name evidence="1" type="ORF">RFN29_27635</name>
</gene>
<keyword evidence="2" id="KW-1185">Reference proteome</keyword>
<proteinExistence type="predicted"/>
<evidence type="ECO:0000313" key="2">
    <source>
        <dbReference type="Proteomes" id="UP001271249"/>
    </source>
</evidence>
<reference evidence="1 2" key="1">
    <citation type="submission" date="2023-08" db="EMBL/GenBank/DDBJ databases">
        <title>Implementing the SeqCode for naming new Mesorhizobium species isolated from Vachellia karroo root nodules.</title>
        <authorList>
            <person name="Van Lill M."/>
        </authorList>
    </citation>
    <scope>NUCLEOTIDE SEQUENCE [LARGE SCALE GENOMIC DNA]</scope>
    <source>
        <strain evidence="1 2">VK22B</strain>
    </source>
</reference>